<dbReference type="EMBL" id="FQZM01000006">
    <property type="protein sequence ID" value="SHI54866.1"/>
    <property type="molecule type" value="Genomic_DNA"/>
</dbReference>
<reference evidence="2" key="1">
    <citation type="submission" date="2016-11" db="EMBL/GenBank/DDBJ databases">
        <authorList>
            <person name="Varghese N."/>
            <person name="Submissions S."/>
        </authorList>
    </citation>
    <scope>NUCLEOTIDE SEQUENCE [LARGE SCALE GENOMIC DNA]</scope>
    <source>
        <strain evidence="2">DSM 16057</strain>
    </source>
</reference>
<evidence type="ECO:0000313" key="1">
    <source>
        <dbReference type="EMBL" id="SHI54866.1"/>
    </source>
</evidence>
<organism evidence="1 2">
    <name type="scientific">Desulfofundulus thermosubterraneus DSM 16057</name>
    <dbReference type="NCBI Taxonomy" id="1121432"/>
    <lineage>
        <taxon>Bacteria</taxon>
        <taxon>Bacillati</taxon>
        <taxon>Bacillota</taxon>
        <taxon>Clostridia</taxon>
        <taxon>Eubacteriales</taxon>
        <taxon>Peptococcaceae</taxon>
        <taxon>Desulfofundulus</taxon>
    </lineage>
</organism>
<evidence type="ECO:0000313" key="2">
    <source>
        <dbReference type="Proteomes" id="UP000184529"/>
    </source>
</evidence>
<dbReference type="Proteomes" id="UP000184529">
    <property type="component" value="Unassembled WGS sequence"/>
</dbReference>
<protein>
    <submittedName>
        <fullName evidence="1">Uncharacterized protein</fullName>
    </submittedName>
</protein>
<keyword evidence="2" id="KW-1185">Reference proteome</keyword>
<dbReference type="STRING" id="1121432.SAMN02745219_00563"/>
<gene>
    <name evidence="1" type="ORF">SAMN02745219_00563</name>
</gene>
<sequence length="53" mass="5963">MIKTRNLYNRGKVRGILSLYFPPPFKVSELTTQNLPETAGNRFVSKGGNPEKP</sequence>
<dbReference type="AlphaFoldDB" id="A0A1M6C1G8"/>
<proteinExistence type="predicted"/>
<name>A0A1M6C1G8_9FIRM</name>
<accession>A0A1M6C1G8</accession>